<comment type="catalytic activity">
    <reaction evidence="1">
        <text>Random endo-hydrolysis of N-acetyl-beta-D-glucosaminide (1-&gt;4)-beta-linkages in chitin and chitodextrins.</text>
        <dbReference type="EC" id="3.2.1.14"/>
    </reaction>
</comment>
<evidence type="ECO:0000313" key="10">
    <source>
        <dbReference type="EMBL" id="KAE8376386.1"/>
    </source>
</evidence>
<evidence type="ECO:0000256" key="1">
    <source>
        <dbReference type="ARBA" id="ARBA00000822"/>
    </source>
</evidence>
<keyword evidence="5 7" id="KW-0326">Glycosidase</keyword>
<dbReference type="GO" id="GO:0008843">
    <property type="term" value="F:endochitinase activity"/>
    <property type="evidence" value="ECO:0007669"/>
    <property type="project" value="UniProtKB-EC"/>
</dbReference>
<dbReference type="EMBL" id="ML736241">
    <property type="protein sequence ID" value="KAE8376386.1"/>
    <property type="molecule type" value="Genomic_DNA"/>
</dbReference>
<dbReference type="InterPro" id="IPR050314">
    <property type="entry name" value="Glycosyl_Hydrlase_18"/>
</dbReference>
<proteinExistence type="inferred from homology"/>
<dbReference type="GO" id="GO:0006032">
    <property type="term" value="P:chitin catabolic process"/>
    <property type="evidence" value="ECO:0007669"/>
    <property type="project" value="UniProtKB-KW"/>
</dbReference>
<dbReference type="Pfam" id="PF00704">
    <property type="entry name" value="Glyco_hydro_18"/>
    <property type="match status" value="1"/>
</dbReference>
<dbReference type="OrthoDB" id="73875at2759"/>
<evidence type="ECO:0000256" key="3">
    <source>
        <dbReference type="ARBA" id="ARBA00023024"/>
    </source>
</evidence>
<dbReference type="PROSITE" id="PS01095">
    <property type="entry name" value="GH18_1"/>
    <property type="match status" value="1"/>
</dbReference>
<evidence type="ECO:0000313" key="11">
    <source>
        <dbReference type="Proteomes" id="UP000326198"/>
    </source>
</evidence>
<dbReference type="InterPro" id="IPR001579">
    <property type="entry name" value="Glyco_hydro_18_chit_AS"/>
</dbReference>
<evidence type="ECO:0000256" key="2">
    <source>
        <dbReference type="ARBA" id="ARBA00022801"/>
    </source>
</evidence>
<dbReference type="InterPro" id="IPR001223">
    <property type="entry name" value="Glyco_hydro18_cat"/>
</dbReference>
<evidence type="ECO:0000259" key="9">
    <source>
        <dbReference type="PROSITE" id="PS51910"/>
    </source>
</evidence>
<evidence type="ECO:0000256" key="7">
    <source>
        <dbReference type="RuleBase" id="RU000489"/>
    </source>
</evidence>
<dbReference type="PROSITE" id="PS51910">
    <property type="entry name" value="GH18_2"/>
    <property type="match status" value="1"/>
</dbReference>
<keyword evidence="4" id="KW-0119">Carbohydrate metabolism</keyword>
<keyword evidence="2 7" id="KW-0378">Hydrolase</keyword>
<name>A0A5N7B4B1_9EURO</name>
<reference evidence="10 11" key="1">
    <citation type="submission" date="2019-04" db="EMBL/GenBank/DDBJ databases">
        <title>Friends and foes A comparative genomics studyof 23 Aspergillus species from section Flavi.</title>
        <authorList>
            <consortium name="DOE Joint Genome Institute"/>
            <person name="Kjaerbolling I."/>
            <person name="Vesth T."/>
            <person name="Frisvad J.C."/>
            <person name="Nybo J.L."/>
            <person name="Theobald S."/>
            <person name="Kildgaard S."/>
            <person name="Isbrandt T."/>
            <person name="Kuo A."/>
            <person name="Sato A."/>
            <person name="Lyhne E.K."/>
            <person name="Kogle M.E."/>
            <person name="Wiebenga A."/>
            <person name="Kun R.S."/>
            <person name="Lubbers R.J."/>
            <person name="Makela M.R."/>
            <person name="Barry K."/>
            <person name="Chovatia M."/>
            <person name="Clum A."/>
            <person name="Daum C."/>
            <person name="Haridas S."/>
            <person name="He G."/>
            <person name="LaButti K."/>
            <person name="Lipzen A."/>
            <person name="Mondo S."/>
            <person name="Riley R."/>
            <person name="Salamov A."/>
            <person name="Simmons B.A."/>
            <person name="Magnuson J.K."/>
            <person name="Henrissat B."/>
            <person name="Mortensen U.H."/>
            <person name="Larsen T.O."/>
            <person name="Devries R.P."/>
            <person name="Grigoriev I.V."/>
            <person name="Machida M."/>
            <person name="Baker S.E."/>
            <person name="Andersen M.R."/>
        </authorList>
    </citation>
    <scope>NUCLEOTIDE SEQUENCE [LARGE SCALE GENOMIC DNA]</scope>
    <source>
        <strain evidence="10 11">IBT 29228</strain>
    </source>
</reference>
<dbReference type="PANTHER" id="PTHR11177:SF397">
    <property type="entry name" value="CHITINASE"/>
    <property type="match status" value="1"/>
</dbReference>
<comment type="similarity">
    <text evidence="8">Belongs to the glycosyl hydrolase 18 family.</text>
</comment>
<dbReference type="InterPro" id="IPR017853">
    <property type="entry name" value="GH"/>
</dbReference>
<dbReference type="GO" id="GO:0000272">
    <property type="term" value="P:polysaccharide catabolic process"/>
    <property type="evidence" value="ECO:0007669"/>
    <property type="project" value="UniProtKB-KW"/>
</dbReference>
<dbReference type="PANTHER" id="PTHR11177">
    <property type="entry name" value="CHITINASE"/>
    <property type="match status" value="1"/>
</dbReference>
<gene>
    <name evidence="10" type="ORF">BDV26DRAFT_265633</name>
</gene>
<feature type="domain" description="GH18" evidence="9">
    <location>
        <begin position="1"/>
        <end position="56"/>
    </location>
</feature>
<accession>A0A5N7B4B1</accession>
<dbReference type="Proteomes" id="UP000326198">
    <property type="component" value="Unassembled WGS sequence"/>
</dbReference>
<dbReference type="SUPFAM" id="SSF51445">
    <property type="entry name" value="(Trans)glycosidases"/>
    <property type="match status" value="1"/>
</dbReference>
<keyword evidence="11" id="KW-1185">Reference proteome</keyword>
<dbReference type="Gene3D" id="3.20.20.80">
    <property type="entry name" value="Glycosidases"/>
    <property type="match status" value="1"/>
</dbReference>
<organism evidence="10 11">
    <name type="scientific">Aspergillus bertholletiae</name>
    <dbReference type="NCBI Taxonomy" id="1226010"/>
    <lineage>
        <taxon>Eukaryota</taxon>
        <taxon>Fungi</taxon>
        <taxon>Dikarya</taxon>
        <taxon>Ascomycota</taxon>
        <taxon>Pezizomycotina</taxon>
        <taxon>Eurotiomycetes</taxon>
        <taxon>Eurotiomycetidae</taxon>
        <taxon>Eurotiales</taxon>
        <taxon>Aspergillaceae</taxon>
        <taxon>Aspergillus</taxon>
        <taxon>Aspergillus subgen. Circumdati</taxon>
    </lineage>
</organism>
<keyword evidence="3" id="KW-0146">Chitin degradation</keyword>
<keyword evidence="6" id="KW-0624">Polysaccharide degradation</keyword>
<evidence type="ECO:0000256" key="5">
    <source>
        <dbReference type="ARBA" id="ARBA00023295"/>
    </source>
</evidence>
<sequence>MMEYGFDGVDIDWEYPGAEDRGGIPQDGENFTLLLQELKSAFDGRYILTFTAPTSY</sequence>
<evidence type="ECO:0000256" key="4">
    <source>
        <dbReference type="ARBA" id="ARBA00023277"/>
    </source>
</evidence>
<evidence type="ECO:0000256" key="6">
    <source>
        <dbReference type="ARBA" id="ARBA00023326"/>
    </source>
</evidence>
<protein>
    <submittedName>
        <fullName evidence="10">Glycoside hydrolase superfamily</fullName>
    </submittedName>
</protein>
<dbReference type="AlphaFoldDB" id="A0A5N7B4B1"/>
<evidence type="ECO:0000256" key="8">
    <source>
        <dbReference type="RuleBase" id="RU004453"/>
    </source>
</evidence>